<dbReference type="OrthoDB" id="3358017at2759"/>
<sequence length="405" mass="44519">MLLVPRQARRQYFHSVAKMANDCGSTCPVDNGFLSYKPNLPANVVLLVLFTILIPGVAFLGYRHQTLAFSATLLLALVLNSICFVGRILLHVSARDERYFFIFFFGSILGPTVAASAIFFVLPHVLTVYGEHFSPCRPTTVSFILHGVLGAAALVEIAGAVFFTYSYANVDRSQSVRIIAAGLALQIIALVGSAILYGLFTRNLQSNRSSLDLKHFTTYGNKSFTRFRHSLEASALLLFIYSVYRVAEMADGIRGTLFQSETAFMVADGALPLLSCILLAFFPPGVVFGSAWNATSLRRGKRRAPPPPLRHAQGYDAHHRYDPDIRKQFSLDSQKSPKSARSNPPEVPEGSPGLPASPRPAHKLHSPTMIPSPRSVMTGSTQRNSNPIENRRQSAFDMVDSDAIW</sequence>
<feature type="transmembrane region" description="Helical" evidence="6">
    <location>
        <begin position="68"/>
        <end position="90"/>
    </location>
</feature>
<dbReference type="PANTHER" id="PTHR31465:SF9">
    <property type="entry name" value="SPHINGOID LONG-CHAIN BASE TRANSPORTER RSB1"/>
    <property type="match status" value="1"/>
</dbReference>
<dbReference type="HOGENOM" id="CLU_033465_2_1_1"/>
<gene>
    <name evidence="7" type="ORF">VHEMI08732</name>
</gene>
<evidence type="ECO:0000313" key="8">
    <source>
        <dbReference type="Proteomes" id="UP000039046"/>
    </source>
</evidence>
<protein>
    <recommendedName>
        <fullName evidence="9">RTA1 domain protein</fullName>
    </recommendedName>
</protein>
<feature type="transmembrane region" description="Helical" evidence="6">
    <location>
        <begin position="44"/>
        <end position="62"/>
    </location>
</feature>
<feature type="transmembrane region" description="Helical" evidence="6">
    <location>
        <begin position="143"/>
        <end position="166"/>
    </location>
</feature>
<accession>A0A0A1TEE2</accession>
<reference evidence="7 8" key="1">
    <citation type="journal article" date="2015" name="Genome Announc.">
        <title>Draft Genome Sequence and Gene Annotation of the Entomopathogenic Fungus Verticillium hemipterigenum.</title>
        <authorList>
            <person name="Horn F."/>
            <person name="Habel A."/>
            <person name="Scharf D.H."/>
            <person name="Dworschak J."/>
            <person name="Brakhage A.A."/>
            <person name="Guthke R."/>
            <person name="Hertweck C."/>
            <person name="Linde J."/>
        </authorList>
    </citation>
    <scope>NUCLEOTIDE SEQUENCE [LARGE SCALE GENOMIC DNA]</scope>
</reference>
<evidence type="ECO:0000256" key="3">
    <source>
        <dbReference type="ARBA" id="ARBA00022989"/>
    </source>
</evidence>
<evidence type="ECO:0000256" key="2">
    <source>
        <dbReference type="ARBA" id="ARBA00022692"/>
    </source>
</evidence>
<feature type="transmembrane region" description="Helical" evidence="6">
    <location>
        <begin position="270"/>
        <end position="294"/>
    </location>
</feature>
<evidence type="ECO:0000256" key="1">
    <source>
        <dbReference type="ARBA" id="ARBA00004141"/>
    </source>
</evidence>
<dbReference type="Pfam" id="PF04479">
    <property type="entry name" value="RTA1"/>
    <property type="match status" value="1"/>
</dbReference>
<feature type="transmembrane region" description="Helical" evidence="6">
    <location>
        <begin position="99"/>
        <end position="123"/>
    </location>
</feature>
<name>A0A0A1TEE2_9HYPO</name>
<feature type="compositionally biased region" description="Polar residues" evidence="5">
    <location>
        <begin position="330"/>
        <end position="342"/>
    </location>
</feature>
<feature type="transmembrane region" description="Helical" evidence="6">
    <location>
        <begin position="178"/>
        <end position="200"/>
    </location>
</feature>
<dbReference type="STRING" id="1531966.A0A0A1TEE2"/>
<organism evidence="7 8">
    <name type="scientific">[Torrubiella] hemipterigena</name>
    <dbReference type="NCBI Taxonomy" id="1531966"/>
    <lineage>
        <taxon>Eukaryota</taxon>
        <taxon>Fungi</taxon>
        <taxon>Dikarya</taxon>
        <taxon>Ascomycota</taxon>
        <taxon>Pezizomycotina</taxon>
        <taxon>Sordariomycetes</taxon>
        <taxon>Hypocreomycetidae</taxon>
        <taxon>Hypocreales</taxon>
        <taxon>Clavicipitaceae</taxon>
        <taxon>Clavicipitaceae incertae sedis</taxon>
        <taxon>'Torrubiella' clade</taxon>
    </lineage>
</organism>
<keyword evidence="2 6" id="KW-0812">Transmembrane</keyword>
<feature type="compositionally biased region" description="Basic and acidic residues" evidence="5">
    <location>
        <begin position="316"/>
        <end position="329"/>
    </location>
</feature>
<dbReference type="EMBL" id="CDHN01000005">
    <property type="protein sequence ID" value="CEJ93119.1"/>
    <property type="molecule type" value="Genomic_DNA"/>
</dbReference>
<dbReference type="InterPro" id="IPR007568">
    <property type="entry name" value="RTA1"/>
</dbReference>
<evidence type="ECO:0000256" key="5">
    <source>
        <dbReference type="SAM" id="MobiDB-lite"/>
    </source>
</evidence>
<evidence type="ECO:0000256" key="4">
    <source>
        <dbReference type="ARBA" id="ARBA00023136"/>
    </source>
</evidence>
<comment type="subcellular location">
    <subcellularLocation>
        <location evidence="1">Membrane</location>
        <topology evidence="1">Multi-pass membrane protein</topology>
    </subcellularLocation>
</comment>
<dbReference type="AlphaFoldDB" id="A0A0A1TEE2"/>
<proteinExistence type="predicted"/>
<evidence type="ECO:0000256" key="6">
    <source>
        <dbReference type="SAM" id="Phobius"/>
    </source>
</evidence>
<dbReference type="PANTHER" id="PTHR31465">
    <property type="entry name" value="PROTEIN RTA1-RELATED"/>
    <property type="match status" value="1"/>
</dbReference>
<dbReference type="GO" id="GO:0000324">
    <property type="term" value="C:fungal-type vacuole"/>
    <property type="evidence" value="ECO:0007669"/>
    <property type="project" value="TreeGrafter"/>
</dbReference>
<evidence type="ECO:0000313" key="7">
    <source>
        <dbReference type="EMBL" id="CEJ93119.1"/>
    </source>
</evidence>
<keyword evidence="4 6" id="KW-0472">Membrane</keyword>
<feature type="compositionally biased region" description="Polar residues" evidence="5">
    <location>
        <begin position="375"/>
        <end position="388"/>
    </location>
</feature>
<feature type="region of interest" description="Disordered" evidence="5">
    <location>
        <begin position="297"/>
        <end position="405"/>
    </location>
</feature>
<keyword evidence="3 6" id="KW-1133">Transmembrane helix</keyword>
<keyword evidence="8" id="KW-1185">Reference proteome</keyword>
<dbReference type="Proteomes" id="UP000039046">
    <property type="component" value="Unassembled WGS sequence"/>
</dbReference>
<evidence type="ECO:0008006" key="9">
    <source>
        <dbReference type="Google" id="ProtNLM"/>
    </source>
</evidence>
<dbReference type="GO" id="GO:0005886">
    <property type="term" value="C:plasma membrane"/>
    <property type="evidence" value="ECO:0007669"/>
    <property type="project" value="TreeGrafter"/>
</dbReference>